<evidence type="ECO:0000313" key="1">
    <source>
        <dbReference type="EMBL" id="MFD2563197.1"/>
    </source>
</evidence>
<keyword evidence="2" id="KW-1185">Reference proteome</keyword>
<evidence type="ECO:0008006" key="3">
    <source>
        <dbReference type="Google" id="ProtNLM"/>
    </source>
</evidence>
<organism evidence="1 2">
    <name type="scientific">Aquimarina rubra</name>
    <dbReference type="NCBI Taxonomy" id="1920033"/>
    <lineage>
        <taxon>Bacteria</taxon>
        <taxon>Pseudomonadati</taxon>
        <taxon>Bacteroidota</taxon>
        <taxon>Flavobacteriia</taxon>
        <taxon>Flavobacteriales</taxon>
        <taxon>Flavobacteriaceae</taxon>
        <taxon>Aquimarina</taxon>
    </lineage>
</organism>
<protein>
    <recommendedName>
        <fullName evidence="3">Lipoprotein</fullName>
    </recommendedName>
</protein>
<sequence>MKKFICTPIFGFALIFLFTDCKSKTEERVDITNKLLENNKHLEVKKTNKNTTYTGLITNSNYGTSHHYSYKLTVNNGDVNWNGGTAEPKHLLFCKDSIYIHYLKEKYIPINAKDSIENKVEKGGYYEVQDVFEVYVDKRYFFKFFGDDYWLEISSERYNLQKESCTEYSIPNDNELSISNTIID</sequence>
<name>A0ABW5LI58_9FLAO</name>
<dbReference type="RefSeq" id="WP_378292424.1">
    <property type="nucleotide sequence ID" value="NZ_JBHULE010000019.1"/>
</dbReference>
<dbReference type="Proteomes" id="UP001597319">
    <property type="component" value="Unassembled WGS sequence"/>
</dbReference>
<comment type="caution">
    <text evidence="1">The sequence shown here is derived from an EMBL/GenBank/DDBJ whole genome shotgun (WGS) entry which is preliminary data.</text>
</comment>
<reference evidence="2" key="1">
    <citation type="journal article" date="2019" name="Int. J. Syst. Evol. Microbiol.">
        <title>The Global Catalogue of Microorganisms (GCM) 10K type strain sequencing project: providing services to taxonomists for standard genome sequencing and annotation.</title>
        <authorList>
            <consortium name="The Broad Institute Genomics Platform"/>
            <consortium name="The Broad Institute Genome Sequencing Center for Infectious Disease"/>
            <person name="Wu L."/>
            <person name="Ma J."/>
        </authorList>
    </citation>
    <scope>NUCLEOTIDE SEQUENCE [LARGE SCALE GENOMIC DNA]</scope>
    <source>
        <strain evidence="2">KCTC 52274</strain>
    </source>
</reference>
<gene>
    <name evidence="1" type="ORF">ACFSR1_11020</name>
</gene>
<dbReference type="EMBL" id="JBHULE010000019">
    <property type="protein sequence ID" value="MFD2563197.1"/>
    <property type="molecule type" value="Genomic_DNA"/>
</dbReference>
<proteinExistence type="predicted"/>
<evidence type="ECO:0000313" key="2">
    <source>
        <dbReference type="Proteomes" id="UP001597319"/>
    </source>
</evidence>
<accession>A0ABW5LI58</accession>